<keyword evidence="4" id="KW-0819">tRNA processing</keyword>
<name>A0A0L0WEM4_GOTPU</name>
<dbReference type="OrthoDB" id="9799672at2"/>
<sequence>MSNITAKYVEEYIRGLIPLKEDFLFEIQEYAYKNNVPIVHPEVAQLLKVLTMMKKPKRVLEIGTAIGYSALTMASCMDHDSRIITIERQEDMVKIAKSNIKNKGYENKIEVLKGEAETVLKELDEKFDLIFLDAAKGKYKEFFSYFIDNLNDGGIIVSDNVLFKGMVATDELVIRRKKTIVKRMRDYLKYISNHEFLETCVIPIGDGVAITYKKEVK</sequence>
<dbReference type="PANTHER" id="PTHR10509:SF14">
    <property type="entry name" value="CAFFEOYL-COA O-METHYLTRANSFERASE 3-RELATED"/>
    <property type="match status" value="1"/>
</dbReference>
<evidence type="ECO:0000256" key="1">
    <source>
        <dbReference type="ARBA" id="ARBA00022603"/>
    </source>
</evidence>
<feature type="binding site" evidence="4">
    <location>
        <begin position="115"/>
        <end position="116"/>
    </location>
    <ligand>
        <name>S-adenosyl-L-methionine</name>
        <dbReference type="ChEBI" id="CHEBI:59789"/>
    </ligand>
</feature>
<reference evidence="7" key="1">
    <citation type="submission" date="2015-07" db="EMBL/GenBank/DDBJ databases">
        <title>Draft genome sequence of the purine-degrading Gottschalkia purinilyticum DSM 1384 (formerly Clostridium purinilyticum).</title>
        <authorList>
            <person name="Poehlein A."/>
            <person name="Schiel-Bengelsdorf B."/>
            <person name="Bengelsdorf F.R."/>
            <person name="Daniel R."/>
            <person name="Duerre P."/>
        </authorList>
    </citation>
    <scope>NUCLEOTIDE SEQUENCE [LARGE SCALE GENOMIC DNA]</scope>
    <source>
        <strain evidence="7">DSM 1384</strain>
    </source>
</reference>
<evidence type="ECO:0000313" key="7">
    <source>
        <dbReference type="Proteomes" id="UP000037267"/>
    </source>
</evidence>
<comment type="subunit">
    <text evidence="4">Homodimer.</text>
</comment>
<organism evidence="6 7">
    <name type="scientific">Gottschalkia purinilytica</name>
    <name type="common">Clostridium purinilyticum</name>
    <dbReference type="NCBI Taxonomy" id="1503"/>
    <lineage>
        <taxon>Bacteria</taxon>
        <taxon>Bacillati</taxon>
        <taxon>Bacillota</taxon>
        <taxon>Tissierellia</taxon>
        <taxon>Tissierellales</taxon>
        <taxon>Gottschalkiaceae</taxon>
        <taxon>Gottschalkia</taxon>
    </lineage>
</organism>
<keyword evidence="5" id="KW-0175">Coiled coil</keyword>
<evidence type="ECO:0000256" key="2">
    <source>
        <dbReference type="ARBA" id="ARBA00022679"/>
    </source>
</evidence>
<comment type="function">
    <text evidence="4">Catalyzes the methylation of 5-hydroxyuridine (ho5U) to form 5-methoxyuridine (mo5U) at position 34 in tRNAs.</text>
</comment>
<dbReference type="InterPro" id="IPR002935">
    <property type="entry name" value="SAM_O-MeTrfase"/>
</dbReference>
<comment type="similarity">
    <text evidence="4">Belongs to the class I-like SAM-binding methyltransferase superfamily. Cation-dependent O-methyltransferase family.</text>
</comment>
<dbReference type="Proteomes" id="UP000037267">
    <property type="component" value="Unassembled WGS sequence"/>
</dbReference>
<dbReference type="EMBL" id="LGSS01000001">
    <property type="protein sequence ID" value="KNF09875.1"/>
    <property type="molecule type" value="Genomic_DNA"/>
</dbReference>
<dbReference type="InterPro" id="IPR043675">
    <property type="entry name" value="TrmR_methyltr"/>
</dbReference>
<dbReference type="InterPro" id="IPR050362">
    <property type="entry name" value="Cation-dep_OMT"/>
</dbReference>
<feature type="binding site" evidence="4">
    <location>
        <position position="160"/>
    </location>
    <ligand>
        <name>Mg(2+)</name>
        <dbReference type="ChEBI" id="CHEBI:18420"/>
    </ligand>
</feature>
<dbReference type="PATRIC" id="fig|1503.3.peg.907"/>
<dbReference type="GO" id="GO:0030488">
    <property type="term" value="P:tRNA methylation"/>
    <property type="evidence" value="ECO:0007669"/>
    <property type="project" value="UniProtKB-UniRule"/>
</dbReference>
<accession>A0A0L0WEM4</accession>
<evidence type="ECO:0000313" key="6">
    <source>
        <dbReference type="EMBL" id="KNF09875.1"/>
    </source>
</evidence>
<protein>
    <recommendedName>
        <fullName evidence="4">tRNA 5-hydroxyuridine methyltransferase</fullName>
        <ecNumber evidence="4">2.1.1.-</ecNumber>
    </recommendedName>
    <alternativeName>
        <fullName evidence="4">ho5U methyltransferase</fullName>
    </alternativeName>
</protein>
<comment type="caution">
    <text evidence="6">The sequence shown here is derived from an EMBL/GenBank/DDBJ whole genome shotgun (WGS) entry which is preliminary data.</text>
</comment>
<feature type="coiled-coil region" evidence="5">
    <location>
        <begin position="95"/>
        <end position="122"/>
    </location>
</feature>
<dbReference type="Pfam" id="PF01596">
    <property type="entry name" value="Methyltransf_3"/>
    <property type="match status" value="1"/>
</dbReference>
<keyword evidence="3 4" id="KW-0949">S-adenosyl-L-methionine</keyword>
<feature type="binding site" evidence="4">
    <location>
        <position position="159"/>
    </location>
    <ligand>
        <name>Mg(2+)</name>
        <dbReference type="ChEBI" id="CHEBI:18420"/>
    </ligand>
</feature>
<dbReference type="InterPro" id="IPR029063">
    <property type="entry name" value="SAM-dependent_MTases_sf"/>
</dbReference>
<dbReference type="AlphaFoldDB" id="A0A0L0WEM4"/>
<dbReference type="GO" id="GO:0008171">
    <property type="term" value="F:O-methyltransferase activity"/>
    <property type="evidence" value="ECO:0007669"/>
    <property type="project" value="InterPro"/>
</dbReference>
<feature type="binding site" evidence="4">
    <location>
        <position position="133"/>
    </location>
    <ligand>
        <name>S-adenosyl-L-methionine</name>
        <dbReference type="ChEBI" id="CHEBI:59789"/>
    </ligand>
</feature>
<proteinExistence type="inferred from homology"/>
<dbReference type="SUPFAM" id="SSF53335">
    <property type="entry name" value="S-adenosyl-L-methionine-dependent methyltransferases"/>
    <property type="match status" value="1"/>
</dbReference>
<feature type="binding site" evidence="4">
    <location>
        <position position="133"/>
    </location>
    <ligand>
        <name>Mg(2+)</name>
        <dbReference type="ChEBI" id="CHEBI:18420"/>
    </ligand>
</feature>
<feature type="binding site" evidence="4">
    <location>
        <position position="39"/>
    </location>
    <ligand>
        <name>S-adenosyl-L-methionine</name>
        <dbReference type="ChEBI" id="CHEBI:59789"/>
    </ligand>
</feature>
<gene>
    <name evidence="6" type="primary">yrrM</name>
    <name evidence="4" type="synonym">trmR</name>
    <name evidence="6" type="ORF">CLPU_1c00400</name>
</gene>
<dbReference type="PANTHER" id="PTHR10509">
    <property type="entry name" value="O-METHYLTRANSFERASE-RELATED"/>
    <property type="match status" value="1"/>
</dbReference>
<keyword evidence="2 4" id="KW-0808">Transferase</keyword>
<dbReference type="PROSITE" id="PS51682">
    <property type="entry name" value="SAM_OMT_I"/>
    <property type="match status" value="1"/>
</dbReference>
<dbReference type="CDD" id="cd02440">
    <property type="entry name" value="AdoMet_MTases"/>
    <property type="match status" value="1"/>
</dbReference>
<dbReference type="Gene3D" id="3.40.50.150">
    <property type="entry name" value="Vaccinia Virus protein VP39"/>
    <property type="match status" value="1"/>
</dbReference>
<comment type="catalytic activity">
    <reaction evidence="4">
        <text>5-hydroxyuridine(34) in tRNA + S-adenosyl-L-methionine = 5-methoxyuridine(34) in tRNA + S-adenosyl-L-homocysteine + H(+)</text>
        <dbReference type="Rhea" id="RHEA:60524"/>
        <dbReference type="Rhea" id="RHEA-COMP:13381"/>
        <dbReference type="Rhea" id="RHEA-COMP:15591"/>
        <dbReference type="ChEBI" id="CHEBI:15378"/>
        <dbReference type="ChEBI" id="CHEBI:57856"/>
        <dbReference type="ChEBI" id="CHEBI:59789"/>
        <dbReference type="ChEBI" id="CHEBI:136877"/>
        <dbReference type="ChEBI" id="CHEBI:143860"/>
    </reaction>
</comment>
<evidence type="ECO:0000256" key="3">
    <source>
        <dbReference type="ARBA" id="ARBA00022691"/>
    </source>
</evidence>
<dbReference type="GO" id="GO:0008757">
    <property type="term" value="F:S-adenosylmethionine-dependent methyltransferase activity"/>
    <property type="evidence" value="ECO:0007669"/>
    <property type="project" value="TreeGrafter"/>
</dbReference>
<evidence type="ECO:0000256" key="5">
    <source>
        <dbReference type="SAM" id="Coils"/>
    </source>
</evidence>
<feature type="binding site" evidence="4">
    <location>
        <position position="87"/>
    </location>
    <ligand>
        <name>S-adenosyl-L-methionine</name>
        <dbReference type="ChEBI" id="CHEBI:59789"/>
    </ligand>
</feature>
<dbReference type="HAMAP" id="MF_02217">
    <property type="entry name" value="TrmR_methyltr"/>
    <property type="match status" value="1"/>
</dbReference>
<keyword evidence="1 4" id="KW-0489">Methyltransferase</keyword>
<evidence type="ECO:0000256" key="4">
    <source>
        <dbReference type="HAMAP-Rule" id="MF_02217"/>
    </source>
</evidence>
<dbReference type="RefSeq" id="WP_050353620.1">
    <property type="nucleotide sequence ID" value="NZ_LGSS01000001.1"/>
</dbReference>
<dbReference type="STRING" id="1503.CLPU_1c00400"/>
<keyword evidence="4" id="KW-0479">Metal-binding</keyword>
<keyword evidence="7" id="KW-1185">Reference proteome</keyword>
<dbReference type="GO" id="GO:0000287">
    <property type="term" value="F:magnesium ion binding"/>
    <property type="evidence" value="ECO:0007669"/>
    <property type="project" value="UniProtKB-UniRule"/>
</dbReference>
<keyword evidence="4" id="KW-0460">Magnesium</keyword>
<feature type="binding site" evidence="4">
    <location>
        <position position="69"/>
    </location>
    <ligand>
        <name>S-adenosyl-L-methionine</name>
        <dbReference type="ChEBI" id="CHEBI:59789"/>
    </ligand>
</feature>
<dbReference type="EC" id="2.1.1.-" evidence="4"/>
<dbReference type="GO" id="GO:0016300">
    <property type="term" value="F:tRNA (uridine) methyltransferase activity"/>
    <property type="evidence" value="ECO:0007669"/>
    <property type="project" value="UniProtKB-UniRule"/>
</dbReference>